<feature type="chain" id="PRO_5043227333" evidence="3">
    <location>
        <begin position="28"/>
        <end position="321"/>
    </location>
</feature>
<evidence type="ECO:0000256" key="2">
    <source>
        <dbReference type="RuleBase" id="RU003707"/>
    </source>
</evidence>
<dbReference type="PANTHER" id="PTHR11941">
    <property type="entry name" value="ENOYL-COA HYDRATASE-RELATED"/>
    <property type="match status" value="1"/>
</dbReference>
<evidence type="ECO:0000313" key="6">
    <source>
        <dbReference type="Proteomes" id="UP000467522"/>
    </source>
</evidence>
<dbReference type="Gene3D" id="3.90.226.10">
    <property type="entry name" value="2-enoyl-CoA Hydratase, Chain A, domain 1"/>
    <property type="match status" value="1"/>
</dbReference>
<dbReference type="Pfam" id="PF00378">
    <property type="entry name" value="ECH_1"/>
    <property type="match status" value="1"/>
</dbReference>
<name>A0A6P2IU63_BURL3</name>
<dbReference type="PANTHER" id="PTHR11941:SF54">
    <property type="entry name" value="ENOYL-COA HYDRATASE, MITOCHONDRIAL"/>
    <property type="match status" value="1"/>
</dbReference>
<evidence type="ECO:0000256" key="1">
    <source>
        <dbReference type="ARBA" id="ARBA00005254"/>
    </source>
</evidence>
<dbReference type="GO" id="GO:0003824">
    <property type="term" value="F:catalytic activity"/>
    <property type="evidence" value="ECO:0007669"/>
    <property type="project" value="InterPro"/>
</dbReference>
<dbReference type="EMBL" id="CABVPY010000026">
    <property type="protein sequence ID" value="VWB86769.1"/>
    <property type="molecule type" value="Genomic_DNA"/>
</dbReference>
<dbReference type="InterPro" id="IPR029045">
    <property type="entry name" value="ClpP/crotonase-like_dom_sf"/>
</dbReference>
<dbReference type="Proteomes" id="UP000467522">
    <property type="component" value="Unassembled WGS sequence"/>
</dbReference>
<dbReference type="RefSeq" id="WP_174935645.1">
    <property type="nucleotide sequence ID" value="NZ_CABVPY010000026.1"/>
</dbReference>
<dbReference type="InterPro" id="IPR018376">
    <property type="entry name" value="Enoyl-CoA_hyd/isom_CS"/>
</dbReference>
<gene>
    <name evidence="4" type="primary">crt_1</name>
    <name evidence="5" type="ORF">BLA6863_04125</name>
    <name evidence="4" type="ORF">GAK33_00068</name>
</gene>
<reference evidence="6" key="2">
    <citation type="journal article" date="2020" name="MBio">
        <title>Horizontal gene transfer to a defensive symbiont with a reduced genome amongst a multipartite beetle microbiome.</title>
        <authorList>
            <person name="Waterworth S.C."/>
            <person name="Florez L.V."/>
            <person name="Rees E.R."/>
            <person name="Hertweck C."/>
            <person name="Kaltenpoth M."/>
            <person name="Kwan J.C."/>
        </authorList>
    </citation>
    <scope>NUCLEOTIDE SEQUENCE [LARGE SCALE GENOMIC DNA]</scope>
</reference>
<dbReference type="InterPro" id="IPR001753">
    <property type="entry name" value="Enoyl-CoA_hydra/iso"/>
</dbReference>
<dbReference type="Proteomes" id="UP000494170">
    <property type="component" value="Unassembled WGS sequence"/>
</dbReference>
<dbReference type="CDD" id="cd06558">
    <property type="entry name" value="crotonase-like"/>
    <property type="match status" value="1"/>
</dbReference>
<organism evidence="4 6">
    <name type="scientific">Burkholderia lata (strain ATCC 17760 / DSM 23089 / LMG 22485 / NCIMB 9086 / R18194 / 383)</name>
    <dbReference type="NCBI Taxonomy" id="482957"/>
    <lineage>
        <taxon>Bacteria</taxon>
        <taxon>Pseudomonadati</taxon>
        <taxon>Pseudomonadota</taxon>
        <taxon>Betaproteobacteria</taxon>
        <taxon>Burkholderiales</taxon>
        <taxon>Burkholderiaceae</taxon>
        <taxon>Burkholderia</taxon>
        <taxon>Burkholderia cepacia complex</taxon>
    </lineage>
</organism>
<accession>A0A6P2IU63</accession>
<dbReference type="SUPFAM" id="SSF52096">
    <property type="entry name" value="ClpP/crotonase"/>
    <property type="match status" value="1"/>
</dbReference>
<evidence type="ECO:0000313" key="4">
    <source>
        <dbReference type="EMBL" id="KAF1040451.1"/>
    </source>
</evidence>
<feature type="signal peptide" evidence="3">
    <location>
        <begin position="1"/>
        <end position="27"/>
    </location>
</feature>
<reference evidence="5 7" key="1">
    <citation type="submission" date="2019-09" db="EMBL/GenBank/DDBJ databases">
        <authorList>
            <person name="Depoorter E."/>
        </authorList>
    </citation>
    <scope>NUCLEOTIDE SEQUENCE [LARGE SCALE GENOMIC DNA]</scope>
    <source>
        <strain evidence="5">LMG 6863</strain>
    </source>
</reference>
<dbReference type="AlphaFoldDB" id="A0A6P2IU63"/>
<proteinExistence type="inferred from homology"/>
<dbReference type="GO" id="GO:0006635">
    <property type="term" value="P:fatty acid beta-oxidation"/>
    <property type="evidence" value="ECO:0007669"/>
    <property type="project" value="TreeGrafter"/>
</dbReference>
<evidence type="ECO:0000256" key="3">
    <source>
        <dbReference type="SAM" id="SignalP"/>
    </source>
</evidence>
<protein>
    <submittedName>
        <fullName evidence="4 5">Enoyl-CoA hydratase</fullName>
    </submittedName>
</protein>
<dbReference type="InterPro" id="IPR006311">
    <property type="entry name" value="TAT_signal"/>
</dbReference>
<keyword evidence="3" id="KW-0732">Signal</keyword>
<dbReference type="EMBL" id="WNDV01000001">
    <property type="protein sequence ID" value="KAF1040451.1"/>
    <property type="molecule type" value="Genomic_DNA"/>
</dbReference>
<sequence>MSTFSRRSFVQSIGAATLAPGVLLASAEGGAAPAKSTPTQGGGANYADYKHIQVTQDSGVATVTLNYPPLNLLDEVLSEEFDSLTRQLEQDTNVRVVVLQSAVPKFFIAHSGLHRVGSAPKTTSNTRTFRLTQMLGERLRNMPKAVIAKVEGIARGGGCEIALAADMCFAAIGEAVFGQPEVVCGLVPGGGNTQRLPRRMGRARALEVLLAGEDFSAELADHYGYINRALPARELGPFVDKLARRIATFPPTTIAHLKRSVDMGSDVSFSEGLLVEAHEADLCVANEAIQARVKAILAAGAETYEGELRFPDLSANLPPAD</sequence>
<evidence type="ECO:0000313" key="7">
    <source>
        <dbReference type="Proteomes" id="UP000494170"/>
    </source>
</evidence>
<comment type="similarity">
    <text evidence="1 2">Belongs to the enoyl-CoA hydratase/isomerase family.</text>
</comment>
<evidence type="ECO:0000313" key="5">
    <source>
        <dbReference type="EMBL" id="VWB86769.1"/>
    </source>
</evidence>
<dbReference type="PROSITE" id="PS00166">
    <property type="entry name" value="ENOYL_COA_HYDRATASE"/>
    <property type="match status" value="1"/>
</dbReference>
<dbReference type="PROSITE" id="PS51318">
    <property type="entry name" value="TAT"/>
    <property type="match status" value="1"/>
</dbReference>